<dbReference type="PANTHER" id="PTHR10869:SF102">
    <property type="entry name" value="PROLYL 4-HYDROXYLASE 12-RELATED"/>
    <property type="match status" value="1"/>
</dbReference>
<evidence type="ECO:0000256" key="3">
    <source>
        <dbReference type="ARBA" id="ARBA00006511"/>
    </source>
</evidence>
<evidence type="ECO:0000313" key="17">
    <source>
        <dbReference type="Proteomes" id="UP000541444"/>
    </source>
</evidence>
<evidence type="ECO:0000256" key="2">
    <source>
        <dbReference type="ARBA" id="ARBA00004648"/>
    </source>
</evidence>
<protein>
    <recommendedName>
        <fullName evidence="4">procollagen-proline 4-dioxygenase</fullName>
        <ecNumber evidence="4">1.14.11.2</ecNumber>
    </recommendedName>
</protein>
<sequence>MASPLSITLMLWLLLWSHSICYAQSYRKELRMKNEVNRHSIIQLGSYTQSTRIDPSQVTRLSWHPRVFMYRGFLSDEECDHLISLAHGEKDKLVKDNGSRKIQNTNSVPLANSMIPLAITQDAIVSRIEERASAWSFIPKENGDTFQILRYAPEEAKHNRLNYYEDKPLSGSGQPLLATLLKGTQPKDETWSECAKKGFTVKPIRGNALLFFNLHLNAAPDNNSLHARCPVLQGEKWCAIKSFHLRTTEEKKKKKDLLEPDGDECTDEDDRCPGWVATGECQKNPVYMIGTPDYYGSCRKSCNAC</sequence>
<dbReference type="EMBL" id="JACGCM010001816">
    <property type="protein sequence ID" value="KAF6148992.1"/>
    <property type="molecule type" value="Genomic_DNA"/>
</dbReference>
<dbReference type="InterPro" id="IPR045054">
    <property type="entry name" value="P4HA-like"/>
</dbReference>
<dbReference type="AlphaFoldDB" id="A0A7J7M2B8"/>
<evidence type="ECO:0000256" key="9">
    <source>
        <dbReference type="ARBA" id="ARBA00022989"/>
    </source>
</evidence>
<evidence type="ECO:0000256" key="1">
    <source>
        <dbReference type="ARBA" id="ARBA00001961"/>
    </source>
</evidence>
<comment type="catalytic activity">
    <reaction evidence="13">
        <text>L-prolyl-[collagen] + 2-oxoglutarate + O2 = trans-4-hydroxy-L-prolyl-[collagen] + succinate + CO2</text>
        <dbReference type="Rhea" id="RHEA:18945"/>
        <dbReference type="Rhea" id="RHEA-COMP:11676"/>
        <dbReference type="Rhea" id="RHEA-COMP:11680"/>
        <dbReference type="ChEBI" id="CHEBI:15379"/>
        <dbReference type="ChEBI" id="CHEBI:16526"/>
        <dbReference type="ChEBI" id="CHEBI:16810"/>
        <dbReference type="ChEBI" id="CHEBI:30031"/>
        <dbReference type="ChEBI" id="CHEBI:50342"/>
        <dbReference type="ChEBI" id="CHEBI:61965"/>
        <dbReference type="EC" id="1.14.11.2"/>
    </reaction>
</comment>
<comment type="subcellular location">
    <subcellularLocation>
        <location evidence="2">Endoplasmic reticulum membrane</location>
        <topology evidence="2">Single-pass type II membrane protein</topology>
    </subcellularLocation>
</comment>
<keyword evidence="7" id="KW-0223">Dioxygenase</keyword>
<dbReference type="EC" id="1.14.11.2" evidence="4"/>
<comment type="caution">
    <text evidence="16">The sequence shown here is derived from an EMBL/GenBank/DDBJ whole genome shotgun (WGS) entry which is preliminary data.</text>
</comment>
<name>A0A7J7M2B8_9MAGN</name>
<organism evidence="16 17">
    <name type="scientific">Kingdonia uniflora</name>
    <dbReference type="NCBI Taxonomy" id="39325"/>
    <lineage>
        <taxon>Eukaryota</taxon>
        <taxon>Viridiplantae</taxon>
        <taxon>Streptophyta</taxon>
        <taxon>Embryophyta</taxon>
        <taxon>Tracheophyta</taxon>
        <taxon>Spermatophyta</taxon>
        <taxon>Magnoliopsida</taxon>
        <taxon>Ranunculales</taxon>
        <taxon>Circaeasteraceae</taxon>
        <taxon>Kingdonia</taxon>
    </lineage>
</organism>
<feature type="chain" id="PRO_5029532655" description="procollagen-proline 4-dioxygenase" evidence="14">
    <location>
        <begin position="24"/>
        <end position="305"/>
    </location>
</feature>
<evidence type="ECO:0000259" key="15">
    <source>
        <dbReference type="PROSITE" id="PS51670"/>
    </source>
</evidence>
<keyword evidence="10" id="KW-0560">Oxidoreductase</keyword>
<evidence type="ECO:0000256" key="5">
    <source>
        <dbReference type="ARBA" id="ARBA00022692"/>
    </source>
</evidence>
<dbReference type="GO" id="GO:0004656">
    <property type="term" value="F:procollagen-proline 4-dioxygenase activity"/>
    <property type="evidence" value="ECO:0007669"/>
    <property type="project" value="UniProtKB-EC"/>
</dbReference>
<dbReference type="GO" id="GO:0005506">
    <property type="term" value="F:iron ion binding"/>
    <property type="evidence" value="ECO:0007669"/>
    <property type="project" value="InterPro"/>
</dbReference>
<evidence type="ECO:0000313" key="16">
    <source>
        <dbReference type="EMBL" id="KAF6148992.1"/>
    </source>
</evidence>
<dbReference type="InterPro" id="IPR003582">
    <property type="entry name" value="ShKT_dom"/>
</dbReference>
<dbReference type="PANTHER" id="PTHR10869">
    <property type="entry name" value="PROLYL 4-HYDROXYLASE ALPHA SUBUNIT"/>
    <property type="match status" value="1"/>
</dbReference>
<keyword evidence="6" id="KW-0479">Metal-binding</keyword>
<keyword evidence="8" id="KW-0735">Signal-anchor</keyword>
<dbReference type="OrthoDB" id="420380at2759"/>
<dbReference type="Gene3D" id="2.60.120.620">
    <property type="entry name" value="q2cbj1_9rhob like domain"/>
    <property type="match status" value="1"/>
</dbReference>
<dbReference type="SMART" id="SM00702">
    <property type="entry name" value="P4Hc"/>
    <property type="match status" value="1"/>
</dbReference>
<evidence type="ECO:0000256" key="7">
    <source>
        <dbReference type="ARBA" id="ARBA00022964"/>
    </source>
</evidence>
<feature type="signal peptide" evidence="14">
    <location>
        <begin position="1"/>
        <end position="23"/>
    </location>
</feature>
<evidence type="ECO:0000256" key="8">
    <source>
        <dbReference type="ARBA" id="ARBA00022968"/>
    </source>
</evidence>
<comment type="similarity">
    <text evidence="3">Belongs to the P4HA family.</text>
</comment>
<evidence type="ECO:0000256" key="11">
    <source>
        <dbReference type="ARBA" id="ARBA00023004"/>
    </source>
</evidence>
<keyword evidence="12" id="KW-0472">Membrane</keyword>
<evidence type="ECO:0000256" key="10">
    <source>
        <dbReference type="ARBA" id="ARBA00023002"/>
    </source>
</evidence>
<keyword evidence="5" id="KW-0812">Transmembrane</keyword>
<keyword evidence="14" id="KW-0732">Signal</keyword>
<dbReference type="GO" id="GO:0031418">
    <property type="term" value="F:L-ascorbic acid binding"/>
    <property type="evidence" value="ECO:0007669"/>
    <property type="project" value="InterPro"/>
</dbReference>
<accession>A0A7J7M2B8</accession>
<dbReference type="Proteomes" id="UP000541444">
    <property type="component" value="Unassembled WGS sequence"/>
</dbReference>
<keyword evidence="9" id="KW-1133">Transmembrane helix</keyword>
<gene>
    <name evidence="16" type="ORF">GIB67_009611</name>
</gene>
<proteinExistence type="inferred from homology"/>
<evidence type="ECO:0000256" key="13">
    <source>
        <dbReference type="ARBA" id="ARBA00049169"/>
    </source>
</evidence>
<dbReference type="GO" id="GO:0005789">
    <property type="term" value="C:endoplasmic reticulum membrane"/>
    <property type="evidence" value="ECO:0007669"/>
    <property type="project" value="UniProtKB-SubCell"/>
</dbReference>
<evidence type="ECO:0000256" key="14">
    <source>
        <dbReference type="SAM" id="SignalP"/>
    </source>
</evidence>
<evidence type="ECO:0000256" key="6">
    <source>
        <dbReference type="ARBA" id="ARBA00022723"/>
    </source>
</evidence>
<evidence type="ECO:0000256" key="12">
    <source>
        <dbReference type="ARBA" id="ARBA00023136"/>
    </source>
</evidence>
<comment type="cofactor">
    <cofactor evidence="1">
        <name>L-ascorbate</name>
        <dbReference type="ChEBI" id="CHEBI:38290"/>
    </cofactor>
</comment>
<keyword evidence="11" id="KW-0408">Iron</keyword>
<evidence type="ECO:0000256" key="4">
    <source>
        <dbReference type="ARBA" id="ARBA00012269"/>
    </source>
</evidence>
<feature type="domain" description="ShKT" evidence="15">
    <location>
        <begin position="265"/>
        <end position="305"/>
    </location>
</feature>
<keyword evidence="17" id="KW-1185">Reference proteome</keyword>
<dbReference type="InterPro" id="IPR006620">
    <property type="entry name" value="Pro_4_hyd_alph"/>
</dbReference>
<reference evidence="16 17" key="1">
    <citation type="journal article" date="2020" name="IScience">
        <title>Genome Sequencing of the Endangered Kingdonia uniflora (Circaeasteraceae, Ranunculales) Reveals Potential Mechanisms of Evolutionary Specialization.</title>
        <authorList>
            <person name="Sun Y."/>
            <person name="Deng T."/>
            <person name="Zhang A."/>
            <person name="Moore M.J."/>
            <person name="Landis J.B."/>
            <person name="Lin N."/>
            <person name="Zhang H."/>
            <person name="Zhang X."/>
            <person name="Huang J."/>
            <person name="Zhang X."/>
            <person name="Sun H."/>
            <person name="Wang H."/>
        </authorList>
    </citation>
    <scope>NUCLEOTIDE SEQUENCE [LARGE SCALE GENOMIC DNA]</scope>
    <source>
        <strain evidence="16">TB1705</strain>
        <tissue evidence="16">Leaf</tissue>
    </source>
</reference>
<dbReference type="PROSITE" id="PS51670">
    <property type="entry name" value="SHKT"/>
    <property type="match status" value="1"/>
</dbReference>
<dbReference type="SMART" id="SM00254">
    <property type="entry name" value="ShKT"/>
    <property type="match status" value="1"/>
</dbReference>